<comment type="caution">
    <text evidence="1">The sequence shown here is derived from an EMBL/GenBank/DDBJ whole genome shotgun (WGS) entry which is preliminary data.</text>
</comment>
<dbReference type="Proteomes" id="UP000824110">
    <property type="component" value="Unassembled WGS sequence"/>
</dbReference>
<name>A0A9D1MIZ1_9FIRM</name>
<dbReference type="GO" id="GO:0016740">
    <property type="term" value="F:transferase activity"/>
    <property type="evidence" value="ECO:0007669"/>
    <property type="project" value="UniProtKB-KW"/>
</dbReference>
<reference evidence="1" key="2">
    <citation type="journal article" date="2021" name="PeerJ">
        <title>Extensive microbial diversity within the chicken gut microbiome revealed by metagenomics and culture.</title>
        <authorList>
            <person name="Gilroy R."/>
            <person name="Ravi A."/>
            <person name="Getino M."/>
            <person name="Pursley I."/>
            <person name="Horton D.L."/>
            <person name="Alikhan N.F."/>
            <person name="Baker D."/>
            <person name="Gharbi K."/>
            <person name="Hall N."/>
            <person name="Watson M."/>
            <person name="Adriaenssens E.M."/>
            <person name="Foster-Nyarko E."/>
            <person name="Jarju S."/>
            <person name="Secka A."/>
            <person name="Antonio M."/>
            <person name="Oren A."/>
            <person name="Chaudhuri R.R."/>
            <person name="La Ragione R."/>
            <person name="Hildebrand F."/>
            <person name="Pallen M.J."/>
        </authorList>
    </citation>
    <scope>NUCLEOTIDE SEQUENCE</scope>
    <source>
        <strain evidence="1">CHK195-12923</strain>
    </source>
</reference>
<dbReference type="Pfam" id="PF13181">
    <property type="entry name" value="TPR_8"/>
    <property type="match status" value="1"/>
</dbReference>
<gene>
    <name evidence="1" type="ORF">IAB69_00220</name>
</gene>
<dbReference type="AlphaFoldDB" id="A0A9D1MIZ1"/>
<keyword evidence="1" id="KW-0808">Transferase</keyword>
<proteinExistence type="predicted"/>
<dbReference type="EMBL" id="DVNE01000003">
    <property type="protein sequence ID" value="HIU61065.1"/>
    <property type="molecule type" value="Genomic_DNA"/>
</dbReference>
<dbReference type="InterPro" id="IPR019734">
    <property type="entry name" value="TPR_rpt"/>
</dbReference>
<dbReference type="Gene3D" id="1.25.40.10">
    <property type="entry name" value="Tetratricopeptide repeat domain"/>
    <property type="match status" value="1"/>
</dbReference>
<reference evidence="1" key="1">
    <citation type="submission" date="2020-10" db="EMBL/GenBank/DDBJ databases">
        <authorList>
            <person name="Gilroy R."/>
        </authorList>
    </citation>
    <scope>NUCLEOTIDE SEQUENCE</scope>
    <source>
        <strain evidence="1">CHK195-12923</strain>
    </source>
</reference>
<protein>
    <submittedName>
        <fullName evidence="1">Glycosyl transferase</fullName>
    </submittedName>
</protein>
<accession>A0A9D1MIZ1</accession>
<sequence length="254" mass="29298">MKDYDMAFLPYAAAFDGEEPTLVYFRERIFRRSLGVKWRGAVHEAIEPFGRILYSDACIYHKKLKSGNSCRNLRIYQKLISGGNTLSSRDKFYYGRELMFNKMYCESVAVLENFIFGEGWAENKAEACLDLYYVYSALGNKSKAEGALVRSFTFAPPKSQVCCILGEIFFERGELEAAKYWYSTAATLPQNIRSGAFVNRDYCGYIPFMQLCVIYDKLGDYEKAREYNELAGSVKPNSKSYLYNKRYFEGRLLP</sequence>
<organism evidence="1 2">
    <name type="scientific">Candidatus Coproplasma excrementigallinarum</name>
    <dbReference type="NCBI Taxonomy" id="2840747"/>
    <lineage>
        <taxon>Bacteria</taxon>
        <taxon>Bacillati</taxon>
        <taxon>Bacillota</taxon>
        <taxon>Clostridia</taxon>
        <taxon>Eubacteriales</taxon>
        <taxon>Candidatus Coproplasma</taxon>
    </lineage>
</organism>
<dbReference type="SUPFAM" id="SSF48452">
    <property type="entry name" value="TPR-like"/>
    <property type="match status" value="1"/>
</dbReference>
<evidence type="ECO:0000313" key="2">
    <source>
        <dbReference type="Proteomes" id="UP000824110"/>
    </source>
</evidence>
<dbReference type="InterPro" id="IPR011990">
    <property type="entry name" value="TPR-like_helical_dom_sf"/>
</dbReference>
<evidence type="ECO:0000313" key="1">
    <source>
        <dbReference type="EMBL" id="HIU61065.1"/>
    </source>
</evidence>